<feature type="domain" description="BPL/LPL catalytic" evidence="5">
    <location>
        <begin position="61"/>
        <end position="280"/>
    </location>
</feature>
<evidence type="ECO:0000256" key="4">
    <source>
        <dbReference type="SAM" id="MobiDB-lite"/>
    </source>
</evidence>
<evidence type="ECO:0000259" key="5">
    <source>
        <dbReference type="PROSITE" id="PS51733"/>
    </source>
</evidence>
<dbReference type="GO" id="GO:0005524">
    <property type="term" value="F:ATP binding"/>
    <property type="evidence" value="ECO:0007669"/>
    <property type="project" value="UniProtKB-KW"/>
</dbReference>
<dbReference type="SUPFAM" id="SSF46785">
    <property type="entry name" value="Winged helix' DNA-binding domain"/>
    <property type="match status" value="1"/>
</dbReference>
<dbReference type="Gene3D" id="2.30.30.100">
    <property type="match status" value="1"/>
</dbReference>
<keyword evidence="3" id="KW-0067">ATP-binding</keyword>
<dbReference type="InterPro" id="IPR003142">
    <property type="entry name" value="BPL_C"/>
</dbReference>
<keyword evidence="1 6" id="KW-0436">Ligase</keyword>
<dbReference type="InterPro" id="IPR036390">
    <property type="entry name" value="WH_DNA-bd_sf"/>
</dbReference>
<feature type="compositionally biased region" description="Basic and acidic residues" evidence="4">
    <location>
        <begin position="174"/>
        <end position="187"/>
    </location>
</feature>
<reference evidence="7" key="2">
    <citation type="submission" date="2016-11" db="EMBL/GenBank/DDBJ databases">
        <authorList>
            <person name="Jaros S."/>
            <person name="Januszkiewicz K."/>
            <person name="Wedrychowicz H."/>
        </authorList>
    </citation>
    <scope>NUCLEOTIDE SEQUENCE [LARGE SCALE GENOMIC DNA]</scope>
    <source>
        <strain evidence="7">DX253</strain>
    </source>
</reference>
<evidence type="ECO:0000313" key="9">
    <source>
        <dbReference type="Proteomes" id="UP000184203"/>
    </source>
</evidence>
<organism evidence="6 8">
    <name type="scientific">Haladaptatus paucihalophilus DX253</name>
    <dbReference type="NCBI Taxonomy" id="797209"/>
    <lineage>
        <taxon>Archaea</taxon>
        <taxon>Methanobacteriati</taxon>
        <taxon>Methanobacteriota</taxon>
        <taxon>Stenosarchaea group</taxon>
        <taxon>Halobacteria</taxon>
        <taxon>Halobacteriales</taxon>
        <taxon>Haladaptataceae</taxon>
        <taxon>Haladaptatus</taxon>
    </lineage>
</organism>
<name>E7QUM6_HALPU</name>
<dbReference type="InterPro" id="IPR011991">
    <property type="entry name" value="ArsR-like_HTH"/>
</dbReference>
<feature type="compositionally biased region" description="Polar residues" evidence="4">
    <location>
        <begin position="192"/>
        <end position="202"/>
    </location>
</feature>
<dbReference type="NCBIfam" id="TIGR00121">
    <property type="entry name" value="birA_ligase"/>
    <property type="match status" value="1"/>
</dbReference>
<dbReference type="Pfam" id="PF08279">
    <property type="entry name" value="HTH_11"/>
    <property type="match status" value="1"/>
</dbReference>
<dbReference type="PROSITE" id="PS51733">
    <property type="entry name" value="BPL_LPL_CATALYTIC"/>
    <property type="match status" value="1"/>
</dbReference>
<dbReference type="Gene3D" id="1.10.10.10">
    <property type="entry name" value="Winged helix-like DNA-binding domain superfamily/Winged helix DNA-binding domain"/>
    <property type="match status" value="1"/>
</dbReference>
<evidence type="ECO:0000256" key="2">
    <source>
        <dbReference type="ARBA" id="ARBA00022741"/>
    </source>
</evidence>
<dbReference type="CDD" id="cd16442">
    <property type="entry name" value="BPL"/>
    <property type="match status" value="1"/>
</dbReference>
<evidence type="ECO:0000313" key="8">
    <source>
        <dbReference type="Proteomes" id="UP000003751"/>
    </source>
</evidence>
<keyword evidence="2" id="KW-0547">Nucleotide-binding</keyword>
<sequence>MNETRRAVLDALADGPVSGPELADSLDISRNAIWKHVEALRTAGFEIESTSDGYLLDDVPEFGPSVEYGLDAPFSVEYHDSIGSTNDRARELAEEGAEDVVVLADEQVGGRGRLERTWVGPSGGVWLSLVLRPNIPPAHAPLLTLAAAVAVARAAREAGVPAEIKWPNDVLVSEERANEGQSDRSSDDVLVSETSEGQSEQGTAAGARGGEKLCGILTEMEGEANRVSWVIVGTGINVNIPADDLPEGATSVQEVVGSVNRRVFVQRVLEEFDALRTDVDAVLPAWRELSATLGQRVRVETTNGDVVGTAVDIVTPGALVVETDDGDVRVHAGDCDHLRPAN</sequence>
<dbReference type="InterPro" id="IPR013196">
    <property type="entry name" value="HTH_11"/>
</dbReference>
<dbReference type="PANTHER" id="PTHR12835">
    <property type="entry name" value="BIOTIN PROTEIN LIGASE"/>
    <property type="match status" value="1"/>
</dbReference>
<dbReference type="AlphaFoldDB" id="E7QUM6"/>
<dbReference type="Pfam" id="PF02237">
    <property type="entry name" value="BPL_C"/>
    <property type="match status" value="1"/>
</dbReference>
<dbReference type="PANTHER" id="PTHR12835:SF5">
    <property type="entry name" value="BIOTIN--PROTEIN LIGASE"/>
    <property type="match status" value="1"/>
</dbReference>
<dbReference type="HAMAP" id="MF_00978">
    <property type="entry name" value="Bifunct_BirA"/>
    <property type="match status" value="1"/>
</dbReference>
<dbReference type="Gene3D" id="3.30.930.10">
    <property type="entry name" value="Bira Bifunctional Protein, Domain 2"/>
    <property type="match status" value="1"/>
</dbReference>
<dbReference type="GO" id="GO:0005737">
    <property type="term" value="C:cytoplasm"/>
    <property type="evidence" value="ECO:0007669"/>
    <property type="project" value="TreeGrafter"/>
</dbReference>
<dbReference type="InterPro" id="IPR004143">
    <property type="entry name" value="BPL_LPL_catalytic"/>
</dbReference>
<dbReference type="EMBL" id="FRAN01000001">
    <property type="protein sequence ID" value="SHJ97172.1"/>
    <property type="molecule type" value="Genomic_DNA"/>
</dbReference>
<evidence type="ECO:0000313" key="6">
    <source>
        <dbReference type="EMBL" id="EFW91683.1"/>
    </source>
</evidence>
<reference evidence="9" key="3">
    <citation type="submission" date="2016-11" db="EMBL/GenBank/DDBJ databases">
        <authorList>
            <person name="Varghese N."/>
            <person name="Submissions S."/>
        </authorList>
    </citation>
    <scope>NUCLEOTIDE SEQUENCE [LARGE SCALE GENOMIC DNA]</scope>
    <source>
        <strain evidence="9">DX253</strain>
    </source>
</reference>
<dbReference type="Proteomes" id="UP000184203">
    <property type="component" value="Unassembled WGS sequence"/>
</dbReference>
<dbReference type="InterPro" id="IPR030855">
    <property type="entry name" value="Bifunct_BirA"/>
</dbReference>
<dbReference type="GO" id="GO:0006355">
    <property type="term" value="P:regulation of DNA-templated transcription"/>
    <property type="evidence" value="ECO:0007669"/>
    <property type="project" value="InterPro"/>
</dbReference>
<dbReference type="InterPro" id="IPR045864">
    <property type="entry name" value="aa-tRNA-synth_II/BPL/LPL"/>
</dbReference>
<evidence type="ECO:0000313" key="7">
    <source>
        <dbReference type="EMBL" id="SHJ97172.1"/>
    </source>
</evidence>
<dbReference type="InterPro" id="IPR004408">
    <property type="entry name" value="Biotin_CoA_COase_ligase"/>
</dbReference>
<dbReference type="SUPFAM" id="SSF55681">
    <property type="entry name" value="Class II aaRS and biotin synthetases"/>
    <property type="match status" value="1"/>
</dbReference>
<dbReference type="Proteomes" id="UP000003751">
    <property type="component" value="Unassembled WGS sequence"/>
</dbReference>
<feature type="region of interest" description="Disordered" evidence="4">
    <location>
        <begin position="174"/>
        <end position="208"/>
    </location>
</feature>
<dbReference type="RefSeq" id="WP_007980294.1">
    <property type="nucleotide sequence ID" value="NZ_AEMG01000012.1"/>
</dbReference>
<keyword evidence="9" id="KW-1185">Reference proteome</keyword>
<dbReference type="CDD" id="cd00090">
    <property type="entry name" value="HTH_ARSR"/>
    <property type="match status" value="1"/>
</dbReference>
<dbReference type="STRING" id="797209.GCA_000376445_00817"/>
<dbReference type="OrthoDB" id="46252at2157"/>
<dbReference type="eggNOG" id="arCOG01940">
    <property type="taxonomic scope" value="Archaea"/>
</dbReference>
<dbReference type="EMBL" id="AEMG01000012">
    <property type="protein sequence ID" value="EFW91683.1"/>
    <property type="molecule type" value="Genomic_DNA"/>
</dbReference>
<dbReference type="GO" id="GO:0004077">
    <property type="term" value="F:biotin--[biotin carboxyl-carrier protein] ligase activity"/>
    <property type="evidence" value="ECO:0007669"/>
    <property type="project" value="InterPro"/>
</dbReference>
<protein>
    <submittedName>
        <fullName evidence="6">Biotin--[acetyl-CoA-carboxylase] ligase</fullName>
    </submittedName>
    <submittedName>
        <fullName evidence="7">BirA family transcriptional regulator, biotin operon repressor / biotin-[acetyl-CoA-carboxylase] ligase</fullName>
    </submittedName>
</protein>
<evidence type="ECO:0000256" key="3">
    <source>
        <dbReference type="ARBA" id="ARBA00022840"/>
    </source>
</evidence>
<proteinExistence type="inferred from homology"/>
<dbReference type="SUPFAM" id="SSF50037">
    <property type="entry name" value="C-terminal domain of transcriptional repressors"/>
    <property type="match status" value="1"/>
</dbReference>
<dbReference type="InterPro" id="IPR036388">
    <property type="entry name" value="WH-like_DNA-bd_sf"/>
</dbReference>
<accession>E7QUM6</accession>
<dbReference type="Pfam" id="PF03099">
    <property type="entry name" value="BPL_LplA_LipB"/>
    <property type="match status" value="1"/>
</dbReference>
<reference evidence="6 8" key="1">
    <citation type="journal article" date="2014" name="ISME J.">
        <title>Trehalose/2-sulfotrehalose biosynthesis and glycine-betaine uptake are widely spread mechanisms for osmoadaptation in the Halobacteriales.</title>
        <authorList>
            <person name="Youssef N.H."/>
            <person name="Savage-Ashlock K.N."/>
            <person name="McCully A.L."/>
            <person name="Luedtke B."/>
            <person name="Shaw E.I."/>
            <person name="Hoff W.D."/>
            <person name="Elshahed M.S."/>
        </authorList>
    </citation>
    <scope>NUCLEOTIDE SEQUENCE [LARGE SCALE GENOMIC DNA]</scope>
    <source>
        <strain evidence="6 8">DX253</strain>
    </source>
</reference>
<dbReference type="InterPro" id="IPR008988">
    <property type="entry name" value="Transcriptional_repressor_C"/>
</dbReference>
<gene>
    <name evidence="7" type="ORF">SAMN05444342_0119</name>
    <name evidence="6" type="ORF">ZOD2009_12552</name>
</gene>
<dbReference type="PATRIC" id="fig|797209.4.peg.2468"/>
<evidence type="ECO:0000256" key="1">
    <source>
        <dbReference type="ARBA" id="ARBA00022598"/>
    </source>
</evidence>